<dbReference type="PANTHER" id="PTHR10183">
    <property type="entry name" value="CALPAIN"/>
    <property type="match status" value="1"/>
</dbReference>
<evidence type="ECO:0000256" key="2">
    <source>
        <dbReference type="PIRSR" id="PIRSR622684-1"/>
    </source>
</evidence>
<protein>
    <recommendedName>
        <fullName evidence="5">Calpain catalytic domain-containing protein</fullName>
    </recommendedName>
</protein>
<sequence>MSKALVNMPGCTSIINLSYQDGSEGSSSNPAKYNNQNYGQLKDSHVRRGTEFVDKTFPPNNSSLGDLPSLQHKHTAHENKTQLHCVAMFDKIFVFLCLSGNCWFLAAISALTFHKSLMVQVVPMDQSFKDHAGIFHFRFWRFGHWVDVVIDDHLPVLDNKLLSVRSKSGNEFWVPLLEKAYAKYENKLAHLHFEHCSMLH</sequence>
<evidence type="ECO:0000313" key="7">
    <source>
        <dbReference type="Proteomes" id="UP000261660"/>
    </source>
</evidence>
<dbReference type="GO" id="GO:0004198">
    <property type="term" value="F:calcium-dependent cysteine-type endopeptidase activity"/>
    <property type="evidence" value="ECO:0007669"/>
    <property type="project" value="InterPro"/>
</dbReference>
<dbReference type="GO" id="GO:0006508">
    <property type="term" value="P:proteolysis"/>
    <property type="evidence" value="ECO:0007669"/>
    <property type="project" value="InterPro"/>
</dbReference>
<keyword evidence="4" id="KW-1133">Transmembrane helix</keyword>
<feature type="domain" description="Calpain catalytic" evidence="5">
    <location>
        <begin position="51"/>
        <end position="184"/>
    </location>
</feature>
<feature type="active site" evidence="2">
    <location>
        <position position="102"/>
    </location>
</feature>
<dbReference type="AlphaFoldDB" id="A0A3Q3L7E5"/>
<keyword evidence="4" id="KW-0472">Membrane</keyword>
<dbReference type="PANTHER" id="PTHR10183:SF302">
    <property type="entry name" value="CALPAIN-14"/>
    <property type="match status" value="1"/>
</dbReference>
<keyword evidence="4" id="KW-0812">Transmembrane</keyword>
<dbReference type="InParanoid" id="A0A3Q3L7E5"/>
<dbReference type="Pfam" id="PF00648">
    <property type="entry name" value="Peptidase_C2"/>
    <property type="match status" value="1"/>
</dbReference>
<dbReference type="SUPFAM" id="SSF54001">
    <property type="entry name" value="Cysteine proteinases"/>
    <property type="match status" value="1"/>
</dbReference>
<reference evidence="6" key="1">
    <citation type="submission" date="2025-08" db="UniProtKB">
        <authorList>
            <consortium name="Ensembl"/>
        </authorList>
    </citation>
    <scope>IDENTIFICATION</scope>
</reference>
<dbReference type="GO" id="GO:0005737">
    <property type="term" value="C:cytoplasm"/>
    <property type="evidence" value="ECO:0007669"/>
    <property type="project" value="TreeGrafter"/>
</dbReference>
<accession>A0A3Q3L7E5</accession>
<dbReference type="STRING" id="56723.ENSLBEP00000004899"/>
<evidence type="ECO:0000259" key="5">
    <source>
        <dbReference type="PROSITE" id="PS50203"/>
    </source>
</evidence>
<dbReference type="InterPro" id="IPR022684">
    <property type="entry name" value="Calpain_cysteine_protease"/>
</dbReference>
<name>A0A3Q3L7E5_9LABR</name>
<dbReference type="InterPro" id="IPR001300">
    <property type="entry name" value="Peptidase_C2_calpain_cat"/>
</dbReference>
<evidence type="ECO:0000256" key="1">
    <source>
        <dbReference type="ARBA" id="ARBA00007623"/>
    </source>
</evidence>
<organism evidence="6 7">
    <name type="scientific">Labrus bergylta</name>
    <name type="common">ballan wrasse</name>
    <dbReference type="NCBI Taxonomy" id="56723"/>
    <lineage>
        <taxon>Eukaryota</taxon>
        <taxon>Metazoa</taxon>
        <taxon>Chordata</taxon>
        <taxon>Craniata</taxon>
        <taxon>Vertebrata</taxon>
        <taxon>Euteleostomi</taxon>
        <taxon>Actinopterygii</taxon>
        <taxon>Neopterygii</taxon>
        <taxon>Teleostei</taxon>
        <taxon>Neoteleostei</taxon>
        <taxon>Acanthomorphata</taxon>
        <taxon>Eupercaria</taxon>
        <taxon>Labriformes</taxon>
        <taxon>Labridae</taxon>
        <taxon>Labrus</taxon>
    </lineage>
</organism>
<reference evidence="6" key="2">
    <citation type="submission" date="2025-09" db="UniProtKB">
        <authorList>
            <consortium name="Ensembl"/>
        </authorList>
    </citation>
    <scope>IDENTIFICATION</scope>
</reference>
<dbReference type="PROSITE" id="PS50203">
    <property type="entry name" value="CALPAIN_CAT"/>
    <property type="match status" value="1"/>
</dbReference>
<proteinExistence type="inferred from homology"/>
<feature type="transmembrane region" description="Helical" evidence="4">
    <location>
        <begin position="92"/>
        <end position="113"/>
    </location>
</feature>
<dbReference type="Ensembl" id="ENSLBET00000005168.1">
    <property type="protein sequence ID" value="ENSLBEP00000004899.1"/>
    <property type="gene ID" value="ENSLBEG00000003790.1"/>
</dbReference>
<comment type="caution">
    <text evidence="3">Lacks conserved residue(s) required for the propagation of feature annotation.</text>
</comment>
<dbReference type="Proteomes" id="UP000261660">
    <property type="component" value="Unplaced"/>
</dbReference>
<dbReference type="InterPro" id="IPR038765">
    <property type="entry name" value="Papain-like_cys_pep_sf"/>
</dbReference>
<comment type="similarity">
    <text evidence="1">Belongs to the peptidase C2 family.</text>
</comment>
<dbReference type="GeneTree" id="ENSGT00940000160421"/>
<evidence type="ECO:0000256" key="4">
    <source>
        <dbReference type="SAM" id="Phobius"/>
    </source>
</evidence>
<evidence type="ECO:0000313" key="6">
    <source>
        <dbReference type="Ensembl" id="ENSLBEP00000004899.1"/>
    </source>
</evidence>
<keyword evidence="7" id="KW-1185">Reference proteome</keyword>
<evidence type="ECO:0000256" key="3">
    <source>
        <dbReference type="PROSITE-ProRule" id="PRU00239"/>
    </source>
</evidence>
<dbReference type="SMART" id="SM00230">
    <property type="entry name" value="CysPc"/>
    <property type="match status" value="1"/>
</dbReference>